<dbReference type="AlphaFoldDB" id="A0A4Y2R4U6"/>
<dbReference type="EMBL" id="BGPR01020567">
    <property type="protein sequence ID" value="GBN84986.1"/>
    <property type="molecule type" value="Genomic_DNA"/>
</dbReference>
<evidence type="ECO:0000313" key="2">
    <source>
        <dbReference type="EMBL" id="GBN84986.1"/>
    </source>
</evidence>
<evidence type="ECO:0000313" key="1">
    <source>
        <dbReference type="EMBL" id="GBN70641.1"/>
    </source>
</evidence>
<sequence length="102" mass="11207">MVRGMGYNRRGGTQKYDKKTNQGIWQEINVGNCCPTLLELRTKIIAMGVGDCELHPPVAHNHNTTFMVIAQRFPEVCVPLGVCEGPVGVREIKVGNGGNRKT</sequence>
<protein>
    <submittedName>
        <fullName evidence="1">Uncharacterized protein</fullName>
    </submittedName>
</protein>
<gene>
    <name evidence="1" type="ORF">AVEN_220894_1</name>
    <name evidence="2" type="ORF">AVEN_43661_1</name>
</gene>
<evidence type="ECO:0000313" key="3">
    <source>
        <dbReference type="Proteomes" id="UP000499080"/>
    </source>
</evidence>
<dbReference type="Proteomes" id="UP000499080">
    <property type="component" value="Unassembled WGS sequence"/>
</dbReference>
<reference evidence="1 3" key="1">
    <citation type="journal article" date="2019" name="Sci. Rep.">
        <title>Orb-weaving spider Araneus ventricosus genome elucidates the spidroin gene catalogue.</title>
        <authorList>
            <person name="Kono N."/>
            <person name="Nakamura H."/>
            <person name="Ohtoshi R."/>
            <person name="Moran D.A.P."/>
            <person name="Shinohara A."/>
            <person name="Yoshida Y."/>
            <person name="Fujiwara M."/>
            <person name="Mori M."/>
            <person name="Tomita M."/>
            <person name="Arakawa K."/>
        </authorList>
    </citation>
    <scope>NUCLEOTIDE SEQUENCE [LARGE SCALE GENOMIC DNA]</scope>
</reference>
<dbReference type="EMBL" id="BGPR01015796">
    <property type="protein sequence ID" value="GBN70641.1"/>
    <property type="molecule type" value="Genomic_DNA"/>
</dbReference>
<organism evidence="1 3">
    <name type="scientific">Araneus ventricosus</name>
    <name type="common">Orbweaver spider</name>
    <name type="synonym">Epeira ventricosa</name>
    <dbReference type="NCBI Taxonomy" id="182803"/>
    <lineage>
        <taxon>Eukaryota</taxon>
        <taxon>Metazoa</taxon>
        <taxon>Ecdysozoa</taxon>
        <taxon>Arthropoda</taxon>
        <taxon>Chelicerata</taxon>
        <taxon>Arachnida</taxon>
        <taxon>Araneae</taxon>
        <taxon>Araneomorphae</taxon>
        <taxon>Entelegynae</taxon>
        <taxon>Araneoidea</taxon>
        <taxon>Araneidae</taxon>
        <taxon>Araneus</taxon>
    </lineage>
</organism>
<name>A0A4Y2R4U6_ARAVE</name>
<proteinExistence type="predicted"/>
<accession>A0A4Y2R4U6</accession>
<keyword evidence="3" id="KW-1185">Reference proteome</keyword>
<comment type="caution">
    <text evidence="1">The sequence shown here is derived from an EMBL/GenBank/DDBJ whole genome shotgun (WGS) entry which is preliminary data.</text>
</comment>